<dbReference type="Proteomes" id="UP000324222">
    <property type="component" value="Unassembled WGS sequence"/>
</dbReference>
<proteinExistence type="predicted"/>
<sequence>MFLARCQKSLGELEFERLFGKLKNRLAQDSLYSGDGKLKHYHLRYAFIIQKWVPDTETVIIPGKISIIPLQFPPSG</sequence>
<accession>A0A5B7EF85</accession>
<name>A0A5B7EF85_PORTR</name>
<gene>
    <name evidence="1" type="ORF">E2C01_024600</name>
</gene>
<dbReference type="AlphaFoldDB" id="A0A5B7EF85"/>
<comment type="caution">
    <text evidence="1">The sequence shown here is derived from an EMBL/GenBank/DDBJ whole genome shotgun (WGS) entry which is preliminary data.</text>
</comment>
<evidence type="ECO:0000313" key="2">
    <source>
        <dbReference type="Proteomes" id="UP000324222"/>
    </source>
</evidence>
<reference evidence="1 2" key="1">
    <citation type="submission" date="2019-05" db="EMBL/GenBank/DDBJ databases">
        <title>Another draft genome of Portunus trituberculatus and its Hox gene families provides insights of decapod evolution.</title>
        <authorList>
            <person name="Jeong J.-H."/>
            <person name="Song I."/>
            <person name="Kim S."/>
            <person name="Choi T."/>
            <person name="Kim D."/>
            <person name="Ryu S."/>
            <person name="Kim W."/>
        </authorList>
    </citation>
    <scope>NUCLEOTIDE SEQUENCE [LARGE SCALE GENOMIC DNA]</scope>
    <source>
        <tissue evidence="1">Muscle</tissue>
    </source>
</reference>
<dbReference type="EMBL" id="VSRR010002411">
    <property type="protein sequence ID" value="MPC31314.1"/>
    <property type="molecule type" value="Genomic_DNA"/>
</dbReference>
<evidence type="ECO:0000313" key="1">
    <source>
        <dbReference type="EMBL" id="MPC31314.1"/>
    </source>
</evidence>
<organism evidence="1 2">
    <name type="scientific">Portunus trituberculatus</name>
    <name type="common">Swimming crab</name>
    <name type="synonym">Neptunus trituberculatus</name>
    <dbReference type="NCBI Taxonomy" id="210409"/>
    <lineage>
        <taxon>Eukaryota</taxon>
        <taxon>Metazoa</taxon>
        <taxon>Ecdysozoa</taxon>
        <taxon>Arthropoda</taxon>
        <taxon>Crustacea</taxon>
        <taxon>Multicrustacea</taxon>
        <taxon>Malacostraca</taxon>
        <taxon>Eumalacostraca</taxon>
        <taxon>Eucarida</taxon>
        <taxon>Decapoda</taxon>
        <taxon>Pleocyemata</taxon>
        <taxon>Brachyura</taxon>
        <taxon>Eubrachyura</taxon>
        <taxon>Portunoidea</taxon>
        <taxon>Portunidae</taxon>
        <taxon>Portuninae</taxon>
        <taxon>Portunus</taxon>
    </lineage>
</organism>
<keyword evidence="2" id="KW-1185">Reference proteome</keyword>
<protein>
    <submittedName>
        <fullName evidence="1">Uncharacterized protein</fullName>
    </submittedName>
</protein>